<dbReference type="EMBL" id="ASPP01029226">
    <property type="protein sequence ID" value="ETO04541.1"/>
    <property type="molecule type" value="Genomic_DNA"/>
</dbReference>
<dbReference type="Gene3D" id="3.30.420.10">
    <property type="entry name" value="Ribonuclease H-like superfamily/Ribonuclease H"/>
    <property type="match status" value="1"/>
</dbReference>
<organism evidence="2 3">
    <name type="scientific">Reticulomyxa filosa</name>
    <dbReference type="NCBI Taxonomy" id="46433"/>
    <lineage>
        <taxon>Eukaryota</taxon>
        <taxon>Sar</taxon>
        <taxon>Rhizaria</taxon>
        <taxon>Retaria</taxon>
        <taxon>Foraminifera</taxon>
        <taxon>Monothalamids</taxon>
        <taxon>Reticulomyxidae</taxon>
        <taxon>Reticulomyxa</taxon>
    </lineage>
</organism>
<dbReference type="InterPro" id="IPR045092">
    <property type="entry name" value="Rrp6-like"/>
</dbReference>
<dbReference type="GO" id="GO:0071051">
    <property type="term" value="P:poly(A)-dependent snoRNA 3'-end processing"/>
    <property type="evidence" value="ECO:0007669"/>
    <property type="project" value="TreeGrafter"/>
</dbReference>
<keyword evidence="2" id="KW-0378">Hydrolase</keyword>
<dbReference type="Pfam" id="PF01612">
    <property type="entry name" value="DNA_pol_A_exo1"/>
    <property type="match status" value="1"/>
</dbReference>
<reference evidence="2 3" key="1">
    <citation type="journal article" date="2013" name="Curr. Biol.">
        <title>The Genome of the Foraminiferan Reticulomyxa filosa.</title>
        <authorList>
            <person name="Glockner G."/>
            <person name="Hulsmann N."/>
            <person name="Schleicher M."/>
            <person name="Noegel A.A."/>
            <person name="Eichinger L."/>
            <person name="Gallinger C."/>
            <person name="Pawlowski J."/>
            <person name="Sierra R."/>
            <person name="Euteneuer U."/>
            <person name="Pillet L."/>
            <person name="Moustafa A."/>
            <person name="Platzer M."/>
            <person name="Groth M."/>
            <person name="Szafranski K."/>
            <person name="Schliwa M."/>
        </authorList>
    </citation>
    <scope>NUCLEOTIDE SEQUENCE [LARGE SCALE GENOMIC DNA]</scope>
</reference>
<dbReference type="GO" id="GO:0000175">
    <property type="term" value="F:3'-5'-RNA exonuclease activity"/>
    <property type="evidence" value="ECO:0007669"/>
    <property type="project" value="InterPro"/>
</dbReference>
<proteinExistence type="predicted"/>
<keyword evidence="2" id="KW-0540">Nuclease</keyword>
<feature type="non-terminal residue" evidence="2">
    <location>
        <position position="1"/>
    </location>
</feature>
<dbReference type="Proteomes" id="UP000023152">
    <property type="component" value="Unassembled WGS sequence"/>
</dbReference>
<dbReference type="GO" id="GO:0071038">
    <property type="term" value="P:TRAMP-dependent tRNA surveillance pathway"/>
    <property type="evidence" value="ECO:0007669"/>
    <property type="project" value="TreeGrafter"/>
</dbReference>
<dbReference type="GO" id="GO:0071037">
    <property type="term" value="P:nuclear polyadenylation-dependent snRNA catabolic process"/>
    <property type="evidence" value="ECO:0007669"/>
    <property type="project" value="TreeGrafter"/>
</dbReference>
<dbReference type="OrthoDB" id="2250022at2759"/>
<dbReference type="InterPro" id="IPR036397">
    <property type="entry name" value="RNaseH_sf"/>
</dbReference>
<keyword evidence="3" id="KW-1185">Reference proteome</keyword>
<feature type="domain" description="3'-5' exonuclease" evidence="1">
    <location>
        <begin position="208"/>
        <end position="280"/>
    </location>
</feature>
<dbReference type="SUPFAM" id="SSF53098">
    <property type="entry name" value="Ribonuclease H-like"/>
    <property type="match status" value="1"/>
</dbReference>
<dbReference type="AlphaFoldDB" id="X6LT36"/>
<dbReference type="GO" id="GO:0071039">
    <property type="term" value="P:nuclear polyadenylation-dependent CUT catabolic process"/>
    <property type="evidence" value="ECO:0007669"/>
    <property type="project" value="TreeGrafter"/>
</dbReference>
<accession>X6LT36</accession>
<dbReference type="PANTHER" id="PTHR12124">
    <property type="entry name" value="POLYMYOSITIS/SCLERODERMA AUTOANTIGEN-RELATED"/>
    <property type="match status" value="1"/>
</dbReference>
<comment type="caution">
    <text evidence="2">The sequence shown here is derived from an EMBL/GenBank/DDBJ whole genome shotgun (WGS) entry which is preliminary data.</text>
</comment>
<dbReference type="GO" id="GO:0071035">
    <property type="term" value="P:nuclear polyadenylation-dependent rRNA catabolic process"/>
    <property type="evidence" value="ECO:0007669"/>
    <property type="project" value="TreeGrafter"/>
</dbReference>
<protein>
    <submittedName>
        <fullName evidence="2">Exonuclease component of the nuclear exosome</fullName>
    </submittedName>
</protein>
<feature type="non-terminal residue" evidence="2">
    <location>
        <position position="280"/>
    </location>
</feature>
<dbReference type="PANTHER" id="PTHR12124:SF47">
    <property type="entry name" value="EXOSOME COMPONENT 10"/>
    <property type="match status" value="1"/>
</dbReference>
<dbReference type="GO" id="GO:0071044">
    <property type="term" value="P:histone mRNA catabolic process"/>
    <property type="evidence" value="ECO:0007669"/>
    <property type="project" value="TreeGrafter"/>
</dbReference>
<dbReference type="GO" id="GO:0000467">
    <property type="term" value="P:exonucleolytic trimming to generate mature 3'-end of 5.8S rRNA from tricistronic rRNA transcript (SSU-rRNA, 5.8S rRNA, LSU-rRNA)"/>
    <property type="evidence" value="ECO:0007669"/>
    <property type="project" value="InterPro"/>
</dbReference>
<dbReference type="InterPro" id="IPR012337">
    <property type="entry name" value="RNaseH-like_sf"/>
</dbReference>
<name>X6LT36_RETFI</name>
<evidence type="ECO:0000259" key="1">
    <source>
        <dbReference type="Pfam" id="PF01612"/>
    </source>
</evidence>
<dbReference type="GO" id="GO:0003727">
    <property type="term" value="F:single-stranded RNA binding"/>
    <property type="evidence" value="ECO:0007669"/>
    <property type="project" value="TreeGrafter"/>
</dbReference>
<evidence type="ECO:0000313" key="2">
    <source>
        <dbReference type="EMBL" id="ETO04541.1"/>
    </source>
</evidence>
<dbReference type="GO" id="GO:0071036">
    <property type="term" value="P:nuclear polyadenylation-dependent snoRNA catabolic process"/>
    <property type="evidence" value="ECO:0007669"/>
    <property type="project" value="TreeGrafter"/>
</dbReference>
<dbReference type="GO" id="GO:0005730">
    <property type="term" value="C:nucleolus"/>
    <property type="evidence" value="ECO:0007669"/>
    <property type="project" value="TreeGrafter"/>
</dbReference>
<evidence type="ECO:0000313" key="3">
    <source>
        <dbReference type="Proteomes" id="UP000023152"/>
    </source>
</evidence>
<sequence>ELIFGFTLRIRVSVVKHKNCHKGLLEMLDHMCGFMNSKQKLANAKDSIEKREIFEDISDHCFEQIDISLDQIRSLQKNKELKKNEDEIIGTKEQRSKRKEWSSKSLRTLRPQTEFFDDIDNSIDTPFKPKLLKKPNSLQKLQSESQLENPYAFEIDQFKYCKRQLKRREPIMYRPLKETAIYWVNTTAQLTEMIDHIVSEFELAGNDKFNGIGVDLRYDNIHSYQGMACVLQISTRSEVYKLRRVLQQLNVIFTNPNIIKVFYQSKQHLLALQRDLGIYV</sequence>
<gene>
    <name evidence="2" type="ORF">RFI_32856</name>
</gene>
<dbReference type="InterPro" id="IPR002562">
    <property type="entry name" value="3'-5'_exonuclease_dom"/>
</dbReference>
<keyword evidence="2" id="KW-0269">Exonuclease</keyword>
<dbReference type="GO" id="GO:0000176">
    <property type="term" value="C:nuclear exosome (RNase complex)"/>
    <property type="evidence" value="ECO:0007669"/>
    <property type="project" value="TreeGrafter"/>
</dbReference>
<dbReference type="GO" id="GO:0071040">
    <property type="term" value="P:nuclear polyadenylation-dependent antisense transcript catabolic process"/>
    <property type="evidence" value="ECO:0007669"/>
    <property type="project" value="TreeGrafter"/>
</dbReference>